<evidence type="ECO:0000259" key="4">
    <source>
        <dbReference type="Pfam" id="PF07228"/>
    </source>
</evidence>
<dbReference type="Proteomes" id="UP000250086">
    <property type="component" value="Unassembled WGS sequence"/>
</dbReference>
<reference evidence="5 6" key="1">
    <citation type="submission" date="2018-06" db="EMBL/GenBank/DDBJ databases">
        <authorList>
            <consortium name="Pathogen Informatics"/>
            <person name="Doyle S."/>
        </authorList>
    </citation>
    <scope>NUCLEOTIDE SEQUENCE [LARGE SCALE GENOMIC DNA]</scope>
    <source>
        <strain evidence="5 6">NCTC13093</strain>
    </source>
</reference>
<organism evidence="5 6">
    <name type="scientific">Anaerobiospirillum thomasii</name>
    <dbReference type="NCBI Taxonomy" id="179995"/>
    <lineage>
        <taxon>Bacteria</taxon>
        <taxon>Pseudomonadati</taxon>
        <taxon>Pseudomonadota</taxon>
        <taxon>Gammaproteobacteria</taxon>
        <taxon>Aeromonadales</taxon>
        <taxon>Succinivibrionaceae</taxon>
        <taxon>Anaerobiospirillum</taxon>
    </lineage>
</organism>
<feature type="domain" description="PPM-type phosphatase" evidence="4">
    <location>
        <begin position="487"/>
        <end position="657"/>
    </location>
</feature>
<protein>
    <submittedName>
        <fullName evidence="5">Stage II sporulation protein E (SpoIIE)</fullName>
    </submittedName>
</protein>
<feature type="transmembrane region" description="Helical" evidence="3">
    <location>
        <begin position="323"/>
        <end position="347"/>
    </location>
</feature>
<dbReference type="EMBL" id="UAPV01000001">
    <property type="protein sequence ID" value="SPT69211.1"/>
    <property type="molecule type" value="Genomic_DNA"/>
</dbReference>
<sequence>MKYRKHIRFFCVSLVFALSFLSVCSLFLYNRHKNTDYVETYQAELLNVINFAFRDHVQSCEKNFNLTRSTYKDLLKEQAFALNANLNNIITLQQEQNKREEANQENSDQTQNGAEEKTAADNDKRFIENDSRLIYKLKIFQKNLNAIGYDFLIANGSKIIFDPLNKSLTNAKTSKFSDESDVKDYYILNTDDKQFLSFVFTNSSQYNFVFIKDITNLEKELITDRKHITFLRNLFNELKESSGFEFLVINAKDGKTLTSSKNLSEVELDEKYFTALKDGSINNSSINIAAENYLATSSKLDGRDYYLVSLCDESYISSLSFDYIYFIIPPLVAFITFLLVPIVNTAVSLDINRHIEKFNDHIASLKKNYNAYHDGSLNNDVAPEFKQTAITIGMLLSAFDQYKSKKELEHSEKIVLDNKDEFIKLIQKNNLPNEKTIPSSKYMDISSYLLNGCSSTSNFYNTLRIDENNLSFIIGSVKTEDAYVKSYVMTMVNTMAKALLLNGMLPNRVLGFINNELTANSQENLQVNLYISILNEKTGNYICANAGHINPVIISNEPATLATADIDPALGSLYDVEYKEQKGKLIYGQCMIFLSESLITQTDDNNTQYGSERLYSKAIASYTADPSQLLYDIIVDLMKFKGSKAIESDITLLSVQRKNIE</sequence>
<keyword evidence="3" id="KW-0472">Membrane</keyword>
<dbReference type="InterPro" id="IPR052016">
    <property type="entry name" value="Bact_Sigma-Reg"/>
</dbReference>
<keyword evidence="3" id="KW-1133">Transmembrane helix</keyword>
<evidence type="ECO:0000256" key="2">
    <source>
        <dbReference type="SAM" id="MobiDB-lite"/>
    </source>
</evidence>
<dbReference type="GO" id="GO:0016791">
    <property type="term" value="F:phosphatase activity"/>
    <property type="evidence" value="ECO:0007669"/>
    <property type="project" value="TreeGrafter"/>
</dbReference>
<dbReference type="Gene3D" id="3.60.40.10">
    <property type="entry name" value="PPM-type phosphatase domain"/>
    <property type="match status" value="1"/>
</dbReference>
<accession>A0A2X0WUT1</accession>
<dbReference type="PANTHER" id="PTHR43156:SF2">
    <property type="entry name" value="STAGE II SPORULATION PROTEIN E"/>
    <property type="match status" value="1"/>
</dbReference>
<dbReference type="RefSeq" id="WP_113743397.1">
    <property type="nucleotide sequence ID" value="NZ_UAPV01000001.1"/>
</dbReference>
<dbReference type="InterPro" id="IPR001932">
    <property type="entry name" value="PPM-type_phosphatase-like_dom"/>
</dbReference>
<dbReference type="InterPro" id="IPR036457">
    <property type="entry name" value="PPM-type-like_dom_sf"/>
</dbReference>
<evidence type="ECO:0000313" key="5">
    <source>
        <dbReference type="EMBL" id="SPT69211.1"/>
    </source>
</evidence>
<feature type="compositionally biased region" description="Polar residues" evidence="2">
    <location>
        <begin position="104"/>
        <end position="113"/>
    </location>
</feature>
<keyword evidence="6" id="KW-1185">Reference proteome</keyword>
<keyword evidence="3" id="KW-0812">Transmembrane</keyword>
<keyword evidence="1" id="KW-0378">Hydrolase</keyword>
<evidence type="ECO:0000313" key="6">
    <source>
        <dbReference type="Proteomes" id="UP000250086"/>
    </source>
</evidence>
<dbReference type="AlphaFoldDB" id="A0A2X0WUT1"/>
<name>A0A2X0WUT1_9GAMM</name>
<evidence type="ECO:0000256" key="3">
    <source>
        <dbReference type="SAM" id="Phobius"/>
    </source>
</evidence>
<gene>
    <name evidence="5" type="ORF">NCTC13093_00575</name>
</gene>
<dbReference type="Pfam" id="PF07228">
    <property type="entry name" value="SpoIIE"/>
    <property type="match status" value="1"/>
</dbReference>
<evidence type="ECO:0000256" key="1">
    <source>
        <dbReference type="ARBA" id="ARBA00022801"/>
    </source>
</evidence>
<proteinExistence type="predicted"/>
<feature type="region of interest" description="Disordered" evidence="2">
    <location>
        <begin position="95"/>
        <end position="121"/>
    </location>
</feature>
<dbReference type="PANTHER" id="PTHR43156">
    <property type="entry name" value="STAGE II SPORULATION PROTEIN E-RELATED"/>
    <property type="match status" value="1"/>
</dbReference>